<evidence type="ECO:0000256" key="1">
    <source>
        <dbReference type="SAM" id="MobiDB-lite"/>
    </source>
</evidence>
<gene>
    <name evidence="4" type="ORF">CCAP1982_LOCUS21541</name>
</gene>
<protein>
    <submittedName>
        <fullName evidence="4">(Mediterranean fruit fly) hypothetical protein</fullName>
    </submittedName>
</protein>
<reference evidence="5" key="2">
    <citation type="journal article" date="2014" name="BMC Genomics">
        <title>A genomic perspective to assessing quality of mass-reared SIT flies used in Mediterranean fruit fly (Ceratitis capitata) eradication in California.</title>
        <authorList>
            <person name="Calla B."/>
            <person name="Hall B."/>
            <person name="Hou S."/>
            <person name="Geib S.M."/>
        </authorList>
    </citation>
    <scope>NUCLEOTIDE SEQUENCE</scope>
</reference>
<dbReference type="SMART" id="SM00714">
    <property type="entry name" value="LITAF"/>
    <property type="match status" value="1"/>
</dbReference>
<keyword evidence="6" id="KW-1185">Reference proteome</keyword>
<proteinExistence type="evidence at transcript level"/>
<evidence type="ECO:0000313" key="6">
    <source>
        <dbReference type="Proteomes" id="UP000606786"/>
    </source>
</evidence>
<feature type="transmembrane region" description="Helical" evidence="2">
    <location>
        <begin position="125"/>
        <end position="145"/>
    </location>
</feature>
<dbReference type="EMBL" id="CAJHJT010000056">
    <property type="protein sequence ID" value="CAD7013479.1"/>
    <property type="molecule type" value="Genomic_DNA"/>
</dbReference>
<feature type="region of interest" description="Disordered" evidence="1">
    <location>
        <begin position="1"/>
        <end position="29"/>
    </location>
</feature>
<evidence type="ECO:0000256" key="2">
    <source>
        <dbReference type="SAM" id="Phobius"/>
    </source>
</evidence>
<accession>W8C6X9</accession>
<dbReference type="Proteomes" id="UP000606786">
    <property type="component" value="Unassembled WGS sequence"/>
</dbReference>
<sequence>MQSQLEMIEISLSSSPNTPSTPSSPEKRFEQATDAILNYVLGDTVRGADEDEAGVVESSVSRRNQTRTAWARTAAKEEEEDDGKPHIRFYAVGPSTYQIRCPLCKQRADSETVQMSGILGHLSCLLSTLSCCFPIFSLSFVYLCLQSRLKSKRMFCNRCGGHLGFFWRPT</sequence>
<feature type="domain" description="LITAF" evidence="3">
    <location>
        <begin position="96"/>
        <end position="168"/>
    </location>
</feature>
<organism evidence="5">
    <name type="scientific">Ceratitis capitata</name>
    <name type="common">Mediterranean fruit fly</name>
    <name type="synonym">Tephritis capitata</name>
    <dbReference type="NCBI Taxonomy" id="7213"/>
    <lineage>
        <taxon>Eukaryota</taxon>
        <taxon>Metazoa</taxon>
        <taxon>Ecdysozoa</taxon>
        <taxon>Arthropoda</taxon>
        <taxon>Hexapoda</taxon>
        <taxon>Insecta</taxon>
        <taxon>Pterygota</taxon>
        <taxon>Neoptera</taxon>
        <taxon>Endopterygota</taxon>
        <taxon>Diptera</taxon>
        <taxon>Brachycera</taxon>
        <taxon>Muscomorpha</taxon>
        <taxon>Tephritoidea</taxon>
        <taxon>Tephritidae</taxon>
        <taxon>Ceratitis</taxon>
        <taxon>Ceratitis</taxon>
    </lineage>
</organism>
<reference evidence="4" key="3">
    <citation type="submission" date="2020-11" db="EMBL/GenBank/DDBJ databases">
        <authorList>
            <person name="Whitehead M."/>
        </authorList>
    </citation>
    <scope>NUCLEOTIDE SEQUENCE</scope>
    <source>
        <strain evidence="4">EGII</strain>
    </source>
</reference>
<evidence type="ECO:0000259" key="3">
    <source>
        <dbReference type="SMART" id="SM00714"/>
    </source>
</evidence>
<evidence type="ECO:0000313" key="5">
    <source>
        <dbReference type="EMBL" id="JAC02572.1"/>
    </source>
</evidence>
<keyword evidence="2" id="KW-0812">Transmembrane</keyword>
<keyword evidence="2" id="KW-1133">Transmembrane helix</keyword>
<evidence type="ECO:0000313" key="4">
    <source>
        <dbReference type="EMBL" id="CAD7013479.1"/>
    </source>
</evidence>
<keyword evidence="2" id="KW-0472">Membrane</keyword>
<dbReference type="OrthoDB" id="7985781at2759"/>
<dbReference type="InterPro" id="IPR006629">
    <property type="entry name" value="LITAF"/>
</dbReference>
<dbReference type="Pfam" id="PF10601">
    <property type="entry name" value="zf-LITAF-like"/>
    <property type="match status" value="1"/>
</dbReference>
<dbReference type="AlphaFoldDB" id="W8C6X9"/>
<feature type="compositionally biased region" description="Low complexity" evidence="1">
    <location>
        <begin position="11"/>
        <end position="24"/>
    </location>
</feature>
<name>W8C6X9_CERCA</name>
<dbReference type="EMBL" id="GAMC01003984">
    <property type="protein sequence ID" value="JAC02572.1"/>
    <property type="molecule type" value="mRNA"/>
</dbReference>
<reference evidence="5" key="1">
    <citation type="submission" date="2013-07" db="EMBL/GenBank/DDBJ databases">
        <authorList>
            <person name="Geib S."/>
        </authorList>
    </citation>
    <scope>NUCLEOTIDE SEQUENCE</scope>
</reference>